<gene>
    <name evidence="2" type="ORF">GO608_18170</name>
</gene>
<feature type="region of interest" description="Disordered" evidence="1">
    <location>
        <begin position="1"/>
        <end position="35"/>
    </location>
</feature>
<feature type="compositionally biased region" description="Polar residues" evidence="1">
    <location>
        <begin position="1"/>
        <end position="10"/>
    </location>
</feature>
<keyword evidence="3" id="KW-1185">Reference proteome</keyword>
<evidence type="ECO:0000313" key="3">
    <source>
        <dbReference type="Proteomes" id="UP000601990"/>
    </source>
</evidence>
<name>A0ABX1N7I0_9RHOO</name>
<accession>A0ABX1N7I0</accession>
<evidence type="ECO:0000256" key="1">
    <source>
        <dbReference type="SAM" id="MobiDB-lite"/>
    </source>
</evidence>
<proteinExistence type="predicted"/>
<sequence length="199" mass="22140">MGAIDSSPSPLSYAESKTGHARPRAAVQGSGHDVKKNNSHLSGRVFVMNDLPPPISPLQQEARTQAVVTIGHFLEGLGEPGWRSVLLGWLGRYDGLEVYLYPEDDPVLTVRGLLARYVEALRPADPVRLATDLAALPFCRYRAQRGDEKWRPLAETFSSFCRGTTVEVWESERPAPPPQVLENWLLAQFCAAQIYNRRS</sequence>
<protein>
    <submittedName>
        <fullName evidence="2">Uncharacterized protein</fullName>
    </submittedName>
</protein>
<comment type="caution">
    <text evidence="2">The sequence shown here is derived from an EMBL/GenBank/DDBJ whole genome shotgun (WGS) entry which is preliminary data.</text>
</comment>
<dbReference type="Proteomes" id="UP000601990">
    <property type="component" value="Unassembled WGS sequence"/>
</dbReference>
<reference evidence="2" key="1">
    <citation type="submission" date="2019-12" db="EMBL/GenBank/DDBJ databases">
        <title>Comparative genomics gives insights into the taxonomy of the Azoarcus-Aromatoleum group and reveals separate origins of nif in the plant-associated Azoarcus and non-plant-associated Aromatoleum sub-groups.</title>
        <authorList>
            <person name="Lafos M."/>
            <person name="Maluk M."/>
            <person name="Batista M."/>
            <person name="Junghare M."/>
            <person name="Carmona M."/>
            <person name="Faoro H."/>
            <person name="Cruz L.M."/>
            <person name="Battistoni F."/>
            <person name="De Souza E."/>
            <person name="Pedrosa F."/>
            <person name="Chen W.-M."/>
            <person name="Poole P.S."/>
            <person name="Dixon R.A."/>
            <person name="James E.K."/>
        </authorList>
    </citation>
    <scope>NUCLEOTIDE SEQUENCE</scope>
    <source>
        <strain evidence="2">U120</strain>
    </source>
</reference>
<evidence type="ECO:0000313" key="2">
    <source>
        <dbReference type="EMBL" id="NMF95238.1"/>
    </source>
</evidence>
<dbReference type="EMBL" id="WTVH01000055">
    <property type="protein sequence ID" value="NMF95238.1"/>
    <property type="molecule type" value="Genomic_DNA"/>
</dbReference>
<organism evidence="2 3">
    <name type="scientific">Aromatoleum buckelii</name>
    <dbReference type="NCBI Taxonomy" id="200254"/>
    <lineage>
        <taxon>Bacteria</taxon>
        <taxon>Pseudomonadati</taxon>
        <taxon>Pseudomonadota</taxon>
        <taxon>Betaproteobacteria</taxon>
        <taxon>Rhodocyclales</taxon>
        <taxon>Rhodocyclaceae</taxon>
        <taxon>Aromatoleum</taxon>
    </lineage>
</organism>